<feature type="transmembrane region" description="Helical" evidence="6">
    <location>
        <begin position="226"/>
        <end position="244"/>
    </location>
</feature>
<reference evidence="7" key="1">
    <citation type="submission" date="2020-05" db="EMBL/GenBank/DDBJ databases">
        <title>Mycena genomes resolve the evolution of fungal bioluminescence.</title>
        <authorList>
            <person name="Tsai I.J."/>
        </authorList>
    </citation>
    <scope>NUCLEOTIDE SEQUENCE</scope>
    <source>
        <strain evidence="7">171206Taipei</strain>
    </source>
</reference>
<feature type="transmembrane region" description="Helical" evidence="6">
    <location>
        <begin position="540"/>
        <end position="566"/>
    </location>
</feature>
<dbReference type="OrthoDB" id="2018619at2759"/>
<dbReference type="GO" id="GO:0015205">
    <property type="term" value="F:nucleobase transmembrane transporter activity"/>
    <property type="evidence" value="ECO:0007669"/>
    <property type="project" value="TreeGrafter"/>
</dbReference>
<dbReference type="AlphaFoldDB" id="A0A8H6SX27"/>
<sequence>MSRLVSPHELLSHSTSGSHTAPLLSQKIFAKCHQARLHSIMRVSSARIELRKAHIEIDGVSVVTQPDLLPVPQNARTWNTLHLGGYWIAEAFGISQYQVASTALAAGLSPGAAIGAVFFGHFLVCTLLNSPTSVSESRLTALACAANGWIGTRHGINFPVLARISFGVYGNLVAIMCRAVAAIVWFGTQTFQGGQCVEVMLRAIFPSFKHFPNRLPPSAHVTSSQLLSFFIFYLIQLPLLWVHISRLRHLFMLKVVLMPIFGFALFGWAVGRAHGFGPIFSQPTQVAGAPAVVVFFSAMTSAIAPKATLALNICDFTRFAKSPTAVIWTNILSLSIPVTLCAILGVVVTSATQVIYGVSTWNPLQVCELWDNRAAQFFAAFCWGLAVLATNISAKWVLLLTYMRSCLFSDDEFSSTAVGNDLTVLFPRFVDIRRGQYICAILGLATCPWIIQNSATSFTAFLAGYSIFLGPICGILLADFFIYRRKRVDILSLYQRETSLYWYTYGVNPRAIVAFLLALVPNLPGFAARVNRNIKVPVGATYVFALVWPIGVIVGAVCYLAFTWVWPPIKRQRGYDSPPQSIMSQDDLPK</sequence>
<organism evidence="7 8">
    <name type="scientific">Mycena indigotica</name>
    <dbReference type="NCBI Taxonomy" id="2126181"/>
    <lineage>
        <taxon>Eukaryota</taxon>
        <taxon>Fungi</taxon>
        <taxon>Dikarya</taxon>
        <taxon>Basidiomycota</taxon>
        <taxon>Agaricomycotina</taxon>
        <taxon>Agaricomycetes</taxon>
        <taxon>Agaricomycetidae</taxon>
        <taxon>Agaricales</taxon>
        <taxon>Marasmiineae</taxon>
        <taxon>Mycenaceae</taxon>
        <taxon>Mycena</taxon>
    </lineage>
</organism>
<dbReference type="EMBL" id="JACAZF010000004">
    <property type="protein sequence ID" value="KAF7306720.1"/>
    <property type="molecule type" value="Genomic_DNA"/>
</dbReference>
<evidence type="ECO:0000256" key="5">
    <source>
        <dbReference type="ARBA" id="ARBA00023136"/>
    </source>
</evidence>
<keyword evidence="5 6" id="KW-0472">Membrane</keyword>
<feature type="transmembrane region" description="Helical" evidence="6">
    <location>
        <begin position="326"/>
        <end position="356"/>
    </location>
</feature>
<evidence type="ECO:0000256" key="1">
    <source>
        <dbReference type="ARBA" id="ARBA00004141"/>
    </source>
</evidence>
<evidence type="ECO:0000313" key="7">
    <source>
        <dbReference type="EMBL" id="KAF7306720.1"/>
    </source>
</evidence>
<evidence type="ECO:0000256" key="3">
    <source>
        <dbReference type="ARBA" id="ARBA00022692"/>
    </source>
</evidence>
<dbReference type="RefSeq" id="XP_037221739.1">
    <property type="nucleotide sequence ID" value="XM_037361447.1"/>
</dbReference>
<evidence type="ECO:0000256" key="2">
    <source>
        <dbReference type="ARBA" id="ARBA00008974"/>
    </source>
</evidence>
<comment type="subcellular location">
    <subcellularLocation>
        <location evidence="1">Membrane</location>
        <topology evidence="1">Multi-pass membrane protein</topology>
    </subcellularLocation>
</comment>
<dbReference type="InterPro" id="IPR045225">
    <property type="entry name" value="Uracil/uridine/allantoin_perm"/>
</dbReference>
<feature type="transmembrane region" description="Helical" evidence="6">
    <location>
        <begin position="251"/>
        <end position="271"/>
    </location>
</feature>
<dbReference type="Pfam" id="PF02133">
    <property type="entry name" value="Transp_cyt_pur"/>
    <property type="match status" value="2"/>
</dbReference>
<gene>
    <name evidence="7" type="ORF">MIND_00463700</name>
</gene>
<feature type="transmembrane region" description="Helical" evidence="6">
    <location>
        <begin position="376"/>
        <end position="398"/>
    </location>
</feature>
<keyword evidence="3 6" id="KW-0812">Transmembrane</keyword>
<accession>A0A8H6SX27</accession>
<dbReference type="CDD" id="cd11482">
    <property type="entry name" value="SLC-NCS1sbd_NRT1-like"/>
    <property type="match status" value="1"/>
</dbReference>
<dbReference type="InterPro" id="IPR001248">
    <property type="entry name" value="Pur-cyt_permease"/>
</dbReference>
<evidence type="ECO:0000313" key="8">
    <source>
        <dbReference type="Proteomes" id="UP000636479"/>
    </source>
</evidence>
<evidence type="ECO:0000256" key="4">
    <source>
        <dbReference type="ARBA" id="ARBA00022989"/>
    </source>
</evidence>
<protein>
    <submittedName>
        <fullName evidence="7">NCS1 nucleoside transporter family</fullName>
    </submittedName>
</protein>
<dbReference type="PANTHER" id="PTHR30618:SF0">
    <property type="entry name" value="PURINE-URACIL PERMEASE NCS1"/>
    <property type="match status" value="1"/>
</dbReference>
<evidence type="ECO:0000256" key="6">
    <source>
        <dbReference type="SAM" id="Phobius"/>
    </source>
</evidence>
<dbReference type="Proteomes" id="UP000636479">
    <property type="component" value="Unassembled WGS sequence"/>
</dbReference>
<feature type="transmembrane region" description="Helical" evidence="6">
    <location>
        <begin position="291"/>
        <end position="314"/>
    </location>
</feature>
<name>A0A8H6SX27_9AGAR</name>
<feature type="transmembrane region" description="Helical" evidence="6">
    <location>
        <begin position="458"/>
        <end position="482"/>
    </location>
</feature>
<dbReference type="GO" id="GO:0005886">
    <property type="term" value="C:plasma membrane"/>
    <property type="evidence" value="ECO:0007669"/>
    <property type="project" value="TreeGrafter"/>
</dbReference>
<comment type="caution">
    <text evidence="7">The sequence shown here is derived from an EMBL/GenBank/DDBJ whole genome shotgun (WGS) entry which is preliminary data.</text>
</comment>
<dbReference type="Gene3D" id="1.10.4160.10">
    <property type="entry name" value="Hydantoin permease"/>
    <property type="match status" value="1"/>
</dbReference>
<keyword evidence="8" id="KW-1185">Reference proteome</keyword>
<dbReference type="PANTHER" id="PTHR30618">
    <property type="entry name" value="NCS1 FAMILY PURINE/PYRIMIDINE TRANSPORTER"/>
    <property type="match status" value="1"/>
</dbReference>
<feature type="transmembrane region" description="Helical" evidence="6">
    <location>
        <begin position="502"/>
        <end position="520"/>
    </location>
</feature>
<feature type="transmembrane region" description="Helical" evidence="6">
    <location>
        <begin position="435"/>
        <end position="452"/>
    </location>
</feature>
<comment type="similarity">
    <text evidence="2">Belongs to the purine-cytosine permease (2.A.39) family.</text>
</comment>
<keyword evidence="4 6" id="KW-1133">Transmembrane helix</keyword>
<proteinExistence type="inferred from homology"/>
<dbReference type="GeneID" id="59343963"/>